<protein>
    <submittedName>
        <fullName evidence="2">Uncharacterized protein</fullName>
    </submittedName>
</protein>
<feature type="region of interest" description="Disordered" evidence="1">
    <location>
        <begin position="37"/>
        <end position="128"/>
    </location>
</feature>
<evidence type="ECO:0000256" key="1">
    <source>
        <dbReference type="SAM" id="MobiDB-lite"/>
    </source>
</evidence>
<evidence type="ECO:0000313" key="3">
    <source>
        <dbReference type="Proteomes" id="UP000261111"/>
    </source>
</evidence>
<sequence length="308" mass="32822">MSDILISGMEIPVMTGSSGNELPDLSDIKVRIPEMPTENFTPPVIPNIPTVNEKPSVPETPAVPDKPIIPDEPIVADTPAVPDTPIVPDNPPIDDNPAEPPDVVIPDNPVVPGEKEDPDSGAETPGIEQPIGFTVNEEGMICGFDPSAGVVNDGRLVLPSENCTGLASGTFEGVSSEIYELFIPPNIVSIEPGALGEMSDLEWIDLTEPNQNYVCSDGMLFDSSMTTLLVFPRGRIGTYSLPSYVTRLEDYSFLNTGLTKIDMMKCGAVEVGSNVFGANGGNGIIIMAPRNNLEHYQNVFDGLGVTIQ</sequence>
<reference evidence="2 3" key="1">
    <citation type="submission" date="2018-08" db="EMBL/GenBank/DDBJ databases">
        <title>A genome reference for cultivated species of the human gut microbiota.</title>
        <authorList>
            <person name="Zou Y."/>
            <person name="Xue W."/>
            <person name="Luo G."/>
        </authorList>
    </citation>
    <scope>NUCLEOTIDE SEQUENCE [LARGE SCALE GENOMIC DNA]</scope>
    <source>
        <strain evidence="2 3">AF19-21</strain>
    </source>
</reference>
<dbReference type="EMBL" id="QVIA01000003">
    <property type="protein sequence ID" value="RGC34668.1"/>
    <property type="molecule type" value="Genomic_DNA"/>
</dbReference>
<dbReference type="AlphaFoldDB" id="A0A3E2X0R7"/>
<dbReference type="Proteomes" id="UP000261111">
    <property type="component" value="Unassembled WGS sequence"/>
</dbReference>
<evidence type="ECO:0000313" key="2">
    <source>
        <dbReference type="EMBL" id="RGC34668.1"/>
    </source>
</evidence>
<dbReference type="InterPro" id="IPR032675">
    <property type="entry name" value="LRR_dom_sf"/>
</dbReference>
<gene>
    <name evidence="2" type="ORF">DWX41_03780</name>
</gene>
<comment type="caution">
    <text evidence="2">The sequence shown here is derived from an EMBL/GenBank/DDBJ whole genome shotgun (WGS) entry which is preliminary data.</text>
</comment>
<dbReference type="Gene3D" id="3.80.10.10">
    <property type="entry name" value="Ribonuclease Inhibitor"/>
    <property type="match status" value="1"/>
</dbReference>
<name>A0A3E2X0R7_9FIRM</name>
<proteinExistence type="predicted"/>
<feature type="compositionally biased region" description="Low complexity" evidence="1">
    <location>
        <begin position="101"/>
        <end position="112"/>
    </location>
</feature>
<accession>A0A3E2X0R7</accession>
<organism evidence="2 3">
    <name type="scientific">Hungatella hathewayi</name>
    <dbReference type="NCBI Taxonomy" id="154046"/>
    <lineage>
        <taxon>Bacteria</taxon>
        <taxon>Bacillati</taxon>
        <taxon>Bacillota</taxon>
        <taxon>Clostridia</taxon>
        <taxon>Lachnospirales</taxon>
        <taxon>Lachnospiraceae</taxon>
        <taxon>Hungatella</taxon>
    </lineage>
</organism>